<dbReference type="Gene3D" id="3.10.20.90">
    <property type="entry name" value="Phosphatidylinositol 3-kinase Catalytic Subunit, Chain A, domain 1"/>
    <property type="match status" value="1"/>
</dbReference>
<dbReference type="PROSITE" id="PS50033">
    <property type="entry name" value="UBX"/>
    <property type="match status" value="1"/>
</dbReference>
<feature type="compositionally biased region" description="Polar residues" evidence="7">
    <location>
        <begin position="494"/>
        <end position="504"/>
    </location>
</feature>
<dbReference type="Pfam" id="PF23187">
    <property type="entry name" value="UBX7_N"/>
    <property type="match status" value="1"/>
</dbReference>
<comment type="subcellular location">
    <subcellularLocation>
        <location evidence="1">Endoplasmic reticulum membrane</location>
        <topology evidence="1">Peripheral membrane protein</topology>
    </subcellularLocation>
</comment>
<keyword evidence="8" id="KW-1133">Transmembrane helix</keyword>
<feature type="compositionally biased region" description="Low complexity" evidence="7">
    <location>
        <begin position="158"/>
        <end position="174"/>
    </location>
</feature>
<comment type="subunit">
    <text evidence="3">Directly interacts with VCP. Interacts with UBQLN1. Forms a complex with VCP and UBQLN1.</text>
</comment>
<evidence type="ECO:0000256" key="8">
    <source>
        <dbReference type="SAM" id="Phobius"/>
    </source>
</evidence>
<dbReference type="Gene3D" id="3.40.30.10">
    <property type="entry name" value="Glutaredoxin"/>
    <property type="match status" value="1"/>
</dbReference>
<dbReference type="Proteomes" id="UP000749559">
    <property type="component" value="Unassembled WGS sequence"/>
</dbReference>
<evidence type="ECO:0000256" key="3">
    <source>
        <dbReference type="ARBA" id="ARBA00038812"/>
    </source>
</evidence>
<keyword evidence="8" id="KW-0812">Transmembrane</keyword>
<dbReference type="PANTHER" id="PTHR46424:SF1">
    <property type="entry name" value="UBX DOMAIN-CONTAINING PROTEIN 4"/>
    <property type="match status" value="1"/>
</dbReference>
<accession>A0A8J1UE31</accession>
<evidence type="ECO:0000256" key="2">
    <source>
        <dbReference type="ARBA" id="ARBA00023230"/>
    </source>
</evidence>
<dbReference type="OrthoDB" id="2445133at2759"/>
<dbReference type="CDD" id="cd16117">
    <property type="entry name" value="UBX_UBXN4"/>
    <property type="match status" value="1"/>
</dbReference>
<dbReference type="SUPFAM" id="SSF54236">
    <property type="entry name" value="Ubiquitin-like"/>
    <property type="match status" value="1"/>
</dbReference>
<dbReference type="GO" id="GO:0036503">
    <property type="term" value="P:ERAD pathway"/>
    <property type="evidence" value="ECO:0007669"/>
    <property type="project" value="TreeGrafter"/>
</dbReference>
<reference evidence="9" key="1">
    <citation type="submission" date="2022-03" db="EMBL/GenBank/DDBJ databases">
        <authorList>
            <person name="Martin C."/>
        </authorList>
    </citation>
    <scope>NUCLEOTIDE SEQUENCE</scope>
</reference>
<keyword evidence="2" id="KW-0834">Unfolded protein response</keyword>
<dbReference type="SUPFAM" id="SSF52833">
    <property type="entry name" value="Thioredoxin-like"/>
    <property type="match status" value="1"/>
</dbReference>
<feature type="region of interest" description="Disordered" evidence="7">
    <location>
        <begin position="440"/>
        <end position="504"/>
    </location>
</feature>
<dbReference type="AlphaFoldDB" id="A0A8J1UE31"/>
<organism evidence="9 10">
    <name type="scientific">Owenia fusiformis</name>
    <name type="common">Polychaete worm</name>
    <dbReference type="NCBI Taxonomy" id="6347"/>
    <lineage>
        <taxon>Eukaryota</taxon>
        <taxon>Metazoa</taxon>
        <taxon>Spiralia</taxon>
        <taxon>Lophotrochozoa</taxon>
        <taxon>Annelida</taxon>
        <taxon>Polychaeta</taxon>
        <taxon>Sedentaria</taxon>
        <taxon>Canalipalpata</taxon>
        <taxon>Sabellida</taxon>
        <taxon>Oweniida</taxon>
        <taxon>Oweniidae</taxon>
        <taxon>Owenia</taxon>
    </lineage>
</organism>
<evidence type="ECO:0000256" key="7">
    <source>
        <dbReference type="SAM" id="MobiDB-lite"/>
    </source>
</evidence>
<keyword evidence="10" id="KW-1185">Reference proteome</keyword>
<dbReference type="InterPro" id="IPR036249">
    <property type="entry name" value="Thioredoxin-like_sf"/>
</dbReference>
<dbReference type="PANTHER" id="PTHR46424">
    <property type="entry name" value="UBX DOMAIN-CONTAINING PROTEIN 4"/>
    <property type="match status" value="1"/>
</dbReference>
<feature type="compositionally biased region" description="Basic and acidic residues" evidence="7">
    <location>
        <begin position="224"/>
        <end position="233"/>
    </location>
</feature>
<keyword evidence="8" id="KW-0472">Membrane</keyword>
<feature type="compositionally biased region" description="Basic and acidic residues" evidence="7">
    <location>
        <begin position="475"/>
        <end position="486"/>
    </location>
</feature>
<feature type="compositionally biased region" description="Polar residues" evidence="7">
    <location>
        <begin position="115"/>
        <end position="156"/>
    </location>
</feature>
<dbReference type="SMART" id="SM00166">
    <property type="entry name" value="UBX"/>
    <property type="match status" value="1"/>
</dbReference>
<gene>
    <name evidence="9" type="ORF">OFUS_LOCUS850</name>
</gene>
<evidence type="ECO:0000256" key="1">
    <source>
        <dbReference type="ARBA" id="ARBA00004406"/>
    </source>
</evidence>
<dbReference type="GO" id="GO:0006986">
    <property type="term" value="P:response to unfolded protein"/>
    <property type="evidence" value="ECO:0007669"/>
    <property type="project" value="UniProtKB-KW"/>
</dbReference>
<evidence type="ECO:0000256" key="4">
    <source>
        <dbReference type="ARBA" id="ARBA00040925"/>
    </source>
</evidence>
<name>A0A8J1UE31_OWEFU</name>
<proteinExistence type="predicted"/>
<feature type="region of interest" description="Disordered" evidence="7">
    <location>
        <begin position="298"/>
        <end position="317"/>
    </location>
</feature>
<sequence>MKWFEGSIPDAISHAKSTESLIIVYITGVDDISKNMDKTWEDEAVSERCEKQCVGLKLQANSEGSAQFCQIYPVLTVPSCYFIGENGVPLEVLAGFLEPKVLLEKLRNVSEMFKSQKTASGASATAQTPPDTTSKQVESPPTTSSANISPPTNDNIVTPPVEAASADAATTPVANSAESPPADDTTEPTQSQASALSKEEKVERAKQLIQQKQAEKALKEKEEAKQREIERRKQGQSVGKLREWQRDREQNDIKEQLRKDKEDARLARERVKAQIARDRAERSEKYAKEKSIKEKEIQERVQARQANEEATSAIDQAKRRETARLQFRLPDGSSVNQNFPSSQPLSTARDFIAEQIQNRIPQFTMATTFPRREFTQGDMSQSLLDLQLAPSAAIVILPGSGNTSVSKSTSTSSWFMILLAPFIAIWTFLTNLLFGAPPSPRGAYNQQQSSPSSEPTTTQQNAYKRPGGGKQSGVSRREGNIHRFSSEDDDEDMSTYNGNSTQQQ</sequence>
<evidence type="ECO:0000256" key="5">
    <source>
        <dbReference type="ARBA" id="ARBA00041575"/>
    </source>
</evidence>
<dbReference type="InterPro" id="IPR029071">
    <property type="entry name" value="Ubiquitin-like_domsf"/>
</dbReference>
<feature type="transmembrane region" description="Helical" evidence="8">
    <location>
        <begin position="414"/>
        <end position="434"/>
    </location>
</feature>
<protein>
    <recommendedName>
        <fullName evidence="4">UBX domain-containing protein 4</fullName>
    </recommendedName>
    <alternativeName>
        <fullName evidence="5">UBX domain-containing protein 2</fullName>
    </alternativeName>
</protein>
<comment type="caution">
    <text evidence="9">The sequence shown here is derived from an EMBL/GenBank/DDBJ whole genome shotgun (WGS) entry which is preliminary data.</text>
</comment>
<dbReference type="Pfam" id="PF00789">
    <property type="entry name" value="UBX"/>
    <property type="match status" value="1"/>
</dbReference>
<evidence type="ECO:0000313" key="9">
    <source>
        <dbReference type="EMBL" id="CAH1773225.1"/>
    </source>
</evidence>
<evidence type="ECO:0000313" key="10">
    <source>
        <dbReference type="Proteomes" id="UP000749559"/>
    </source>
</evidence>
<feature type="region of interest" description="Disordered" evidence="7">
    <location>
        <begin position="115"/>
        <end position="209"/>
    </location>
</feature>
<dbReference type="EMBL" id="CAIIXF020000001">
    <property type="protein sequence ID" value="CAH1773225.1"/>
    <property type="molecule type" value="Genomic_DNA"/>
</dbReference>
<dbReference type="InterPro" id="IPR001012">
    <property type="entry name" value="UBX_dom"/>
</dbReference>
<feature type="compositionally biased region" description="Basic and acidic residues" evidence="7">
    <location>
        <begin position="197"/>
        <end position="206"/>
    </location>
</feature>
<feature type="region of interest" description="Disordered" evidence="7">
    <location>
        <begin position="224"/>
        <end position="245"/>
    </location>
</feature>
<evidence type="ECO:0000256" key="6">
    <source>
        <dbReference type="ARBA" id="ARBA00046062"/>
    </source>
</evidence>
<feature type="compositionally biased region" description="Polar residues" evidence="7">
    <location>
        <begin position="304"/>
        <end position="314"/>
    </location>
</feature>
<comment type="function">
    <text evidence="6">Involved in endoplasmic reticulum-associated protein degradation (ERAD). Acts as a platform to recruit both UBQLN1 and VCP to the ER during ERAD.</text>
</comment>
<dbReference type="GO" id="GO:0005789">
    <property type="term" value="C:endoplasmic reticulum membrane"/>
    <property type="evidence" value="ECO:0007669"/>
    <property type="project" value="UniProtKB-SubCell"/>
</dbReference>
<feature type="compositionally biased region" description="Low complexity" evidence="7">
    <location>
        <begin position="446"/>
        <end position="460"/>
    </location>
</feature>